<dbReference type="CDD" id="cd08504">
    <property type="entry name" value="PBP2_OppA"/>
    <property type="match status" value="1"/>
</dbReference>
<proteinExistence type="inferred from homology"/>
<reference evidence="7 8" key="1">
    <citation type="submission" date="2022-01" db="EMBL/GenBank/DDBJ databases">
        <title>Collection of gut derived symbiotic bacterial strains cultured from healthy donors.</title>
        <authorList>
            <person name="Lin H."/>
            <person name="Kohout C."/>
            <person name="Waligurski E."/>
            <person name="Pamer E.G."/>
        </authorList>
    </citation>
    <scope>NUCLEOTIDE SEQUENCE [LARGE SCALE GENOMIC DNA]</scope>
    <source>
        <strain evidence="7 8">DFI.7.58</strain>
    </source>
</reference>
<dbReference type="InterPro" id="IPR000914">
    <property type="entry name" value="SBP_5_dom"/>
</dbReference>
<protein>
    <submittedName>
        <fullName evidence="7">Peptide ABC transporter substrate-binding protein</fullName>
    </submittedName>
</protein>
<dbReference type="SUPFAM" id="SSF53850">
    <property type="entry name" value="Periplasmic binding protein-like II"/>
    <property type="match status" value="1"/>
</dbReference>
<evidence type="ECO:0000313" key="7">
    <source>
        <dbReference type="EMBL" id="MCG4610725.1"/>
    </source>
</evidence>
<feature type="chain" id="PRO_5046705886" evidence="5">
    <location>
        <begin position="22"/>
        <end position="540"/>
    </location>
</feature>
<comment type="similarity">
    <text evidence="2">Belongs to the bacterial solute-binding protein 5 family.</text>
</comment>
<evidence type="ECO:0000256" key="3">
    <source>
        <dbReference type="ARBA" id="ARBA00022448"/>
    </source>
</evidence>
<comment type="subcellular location">
    <subcellularLocation>
        <location evidence="1">Cell envelope</location>
    </subcellularLocation>
</comment>
<dbReference type="InterPro" id="IPR030678">
    <property type="entry name" value="Peptide/Ni-bd"/>
</dbReference>
<gene>
    <name evidence="7" type="ORF">L0P57_07230</name>
</gene>
<evidence type="ECO:0000256" key="4">
    <source>
        <dbReference type="ARBA" id="ARBA00022729"/>
    </source>
</evidence>
<feature type="domain" description="Solute-binding protein family 5" evidence="6">
    <location>
        <begin position="73"/>
        <end position="461"/>
    </location>
</feature>
<sequence>MKRFAAIFLCVILLFSLAACEQDEPSNANKSFQYHLAAEPETLDPQIAADESGIILIQALFEGLTRLDADGNAVPGVAESWTSNADFTQFTFQLREDAVWNDDDNTPVTADDFVYAFQRALDPATNSSTCSPMYCIQNARAVHAGELPVEQLGVSALDAHTLSVQLEYSCEDFPERTASAVFMPCHKDFFLTTGGRYGLERSTLLCNGPFAIDGAYGWEHGSYINLRRSSSYSGNSKPLPSDVKFSIGNKKVDVSDPVAALTDGTVDAIAMPSDLVEEAKEAGCTVTGFEDTTWGLCFNTQDEVMRNLNIRKAFTQAFSREKVLAHLPEGATAAENIIPPDTKLFGHDYRELAGGGAFYPLQDTAAAQYLAAGIQELGLEALPKVTILCPDDPDVKLMVNEMLTEWNTQFDDYFNMEPLSDNELASRVSSGNYQIAICSITPESSGPLAVLNLFRSDNPNNPAHLRSAGFDENLANAENQSGTEAAVSCAAMERYLNEQCIFYPLFYESHYFATAPGVTGIVFHPYGGGVDFINAGKDSL</sequence>
<dbReference type="EMBL" id="JAKNHQ010000008">
    <property type="protein sequence ID" value="MCG4610725.1"/>
    <property type="molecule type" value="Genomic_DNA"/>
</dbReference>
<accession>A0ABS9MIU3</accession>
<evidence type="ECO:0000313" key="8">
    <source>
        <dbReference type="Proteomes" id="UP001298681"/>
    </source>
</evidence>
<keyword evidence="3" id="KW-0813">Transport</keyword>
<keyword evidence="8" id="KW-1185">Reference proteome</keyword>
<dbReference type="Gene3D" id="3.10.105.10">
    <property type="entry name" value="Dipeptide-binding Protein, Domain 3"/>
    <property type="match status" value="1"/>
</dbReference>
<comment type="caution">
    <text evidence="7">The sequence shown here is derived from an EMBL/GenBank/DDBJ whole genome shotgun (WGS) entry which is preliminary data.</text>
</comment>
<dbReference type="Proteomes" id="UP001298681">
    <property type="component" value="Unassembled WGS sequence"/>
</dbReference>
<dbReference type="PROSITE" id="PS51257">
    <property type="entry name" value="PROKAR_LIPOPROTEIN"/>
    <property type="match status" value="1"/>
</dbReference>
<dbReference type="InterPro" id="IPR039424">
    <property type="entry name" value="SBP_5"/>
</dbReference>
<dbReference type="RefSeq" id="WP_237966718.1">
    <property type="nucleotide sequence ID" value="NZ_JAKNHQ010000008.1"/>
</dbReference>
<dbReference type="Gene3D" id="3.40.190.10">
    <property type="entry name" value="Periplasmic binding protein-like II"/>
    <property type="match status" value="1"/>
</dbReference>
<evidence type="ECO:0000256" key="2">
    <source>
        <dbReference type="ARBA" id="ARBA00005695"/>
    </source>
</evidence>
<evidence type="ECO:0000256" key="1">
    <source>
        <dbReference type="ARBA" id="ARBA00004196"/>
    </source>
</evidence>
<organism evidence="7 8">
    <name type="scientific">Anaeromassilibacillus senegalensis</name>
    <dbReference type="NCBI Taxonomy" id="1673717"/>
    <lineage>
        <taxon>Bacteria</taxon>
        <taxon>Bacillati</taxon>
        <taxon>Bacillota</taxon>
        <taxon>Clostridia</taxon>
        <taxon>Eubacteriales</taxon>
        <taxon>Acutalibacteraceae</taxon>
        <taxon>Anaeromassilibacillus</taxon>
    </lineage>
</organism>
<evidence type="ECO:0000259" key="6">
    <source>
        <dbReference type="Pfam" id="PF00496"/>
    </source>
</evidence>
<evidence type="ECO:0000256" key="5">
    <source>
        <dbReference type="SAM" id="SignalP"/>
    </source>
</evidence>
<keyword evidence="4 5" id="KW-0732">Signal</keyword>
<feature type="signal peptide" evidence="5">
    <location>
        <begin position="1"/>
        <end position="21"/>
    </location>
</feature>
<dbReference type="PANTHER" id="PTHR30290:SF10">
    <property type="entry name" value="PERIPLASMIC OLIGOPEPTIDE-BINDING PROTEIN-RELATED"/>
    <property type="match status" value="1"/>
</dbReference>
<dbReference type="PIRSF" id="PIRSF002741">
    <property type="entry name" value="MppA"/>
    <property type="match status" value="1"/>
</dbReference>
<dbReference type="Gene3D" id="3.90.76.10">
    <property type="entry name" value="Dipeptide-binding Protein, Domain 1"/>
    <property type="match status" value="1"/>
</dbReference>
<dbReference type="Pfam" id="PF00496">
    <property type="entry name" value="SBP_bac_5"/>
    <property type="match status" value="1"/>
</dbReference>
<name>A0ABS9MIU3_9FIRM</name>
<dbReference type="PANTHER" id="PTHR30290">
    <property type="entry name" value="PERIPLASMIC BINDING COMPONENT OF ABC TRANSPORTER"/>
    <property type="match status" value="1"/>
</dbReference>